<reference evidence="1 2" key="1">
    <citation type="submission" date="2016-10" db="EMBL/GenBank/DDBJ databases">
        <authorList>
            <person name="de Groot N.N."/>
        </authorList>
    </citation>
    <scope>NUCLEOTIDE SEQUENCE [LARGE SCALE GENOMIC DNA]</scope>
    <source>
        <strain evidence="1 2">DSM 13305</strain>
    </source>
</reference>
<name>A0A1H8WTU5_9FIRM</name>
<accession>A0A1H8WTU5</accession>
<dbReference type="STRING" id="112903.SAMN04490178_11812"/>
<evidence type="ECO:0000313" key="2">
    <source>
        <dbReference type="Proteomes" id="UP000198847"/>
    </source>
</evidence>
<keyword evidence="2" id="KW-1185">Reference proteome</keyword>
<dbReference type="EMBL" id="FODY01000018">
    <property type="protein sequence ID" value="SEP31120.1"/>
    <property type="molecule type" value="Genomic_DNA"/>
</dbReference>
<proteinExistence type="predicted"/>
<gene>
    <name evidence="1" type="ORF">SAMN04490178_11812</name>
</gene>
<dbReference type="OrthoDB" id="1683748at2"/>
<dbReference type="AlphaFoldDB" id="A0A1H8WTU5"/>
<evidence type="ECO:0008006" key="3">
    <source>
        <dbReference type="Google" id="ProtNLM"/>
    </source>
</evidence>
<organism evidence="1 2">
    <name type="scientific">Propionispora vibrioides</name>
    <dbReference type="NCBI Taxonomy" id="112903"/>
    <lineage>
        <taxon>Bacteria</taxon>
        <taxon>Bacillati</taxon>
        <taxon>Bacillota</taxon>
        <taxon>Negativicutes</taxon>
        <taxon>Selenomonadales</taxon>
        <taxon>Sporomusaceae</taxon>
        <taxon>Propionispora</taxon>
    </lineage>
</organism>
<sequence>MRQLAAIEVLALTKSLEGEMHALSMAKTSLINMKDEDLKSVTQVGIKATEIRIARLQEFIAENNMVPNIQQNTVQ</sequence>
<protein>
    <recommendedName>
        <fullName evidence="3">Spore coat protein</fullName>
    </recommendedName>
</protein>
<dbReference type="Proteomes" id="UP000198847">
    <property type="component" value="Unassembled WGS sequence"/>
</dbReference>
<dbReference type="RefSeq" id="WP_091748644.1">
    <property type="nucleotide sequence ID" value="NZ_FODY01000018.1"/>
</dbReference>
<evidence type="ECO:0000313" key="1">
    <source>
        <dbReference type="EMBL" id="SEP31120.1"/>
    </source>
</evidence>